<evidence type="ECO:0000313" key="2">
    <source>
        <dbReference type="EMBL" id="CCI11342.1"/>
    </source>
</evidence>
<protein>
    <submittedName>
        <fullName evidence="2">Uncharacterized protein</fullName>
    </submittedName>
</protein>
<proteinExistence type="predicted"/>
<dbReference type="EMBL" id="CAIX01000949">
    <property type="protein sequence ID" value="CCI11342.1"/>
    <property type="molecule type" value="Genomic_DNA"/>
</dbReference>
<evidence type="ECO:0000313" key="3">
    <source>
        <dbReference type="Proteomes" id="UP000053237"/>
    </source>
</evidence>
<keyword evidence="3" id="KW-1185">Reference proteome</keyword>
<reference evidence="2 3" key="1">
    <citation type="submission" date="2012-05" db="EMBL/GenBank/DDBJ databases">
        <title>Recombination and specialization in a pathogen metapopulation.</title>
        <authorList>
            <person name="Gardiner A."/>
            <person name="Kemen E."/>
            <person name="Schultz-Larsen T."/>
            <person name="MacLean D."/>
            <person name="Van Oosterhout C."/>
            <person name="Jones J.D.G."/>
        </authorList>
    </citation>
    <scope>NUCLEOTIDE SEQUENCE [LARGE SCALE GENOMIC DNA]</scope>
    <source>
        <strain evidence="2 3">Ac Nc2</strain>
    </source>
</reference>
<dbReference type="AlphaFoldDB" id="A0A024FWN4"/>
<feature type="chain" id="PRO_5001531953" evidence="1">
    <location>
        <begin position="29"/>
        <end position="478"/>
    </location>
</feature>
<sequence length="478" mass="55204">MGPSLRAYFCVATQLSAWLCCWLHFAQCEKYSEYKVILEESRGELHTCYNAIIDVGAKRIRPIEIKGVIAKVIVHSETNLLAPAIRATFPRNCRMRIVDGKFPTRLNEVLYGKELAIFSVESQRNLLINLKIEIHKEYTIFWRQVDYKLYWCRGGEEDIDKLEKTHPFLFAPIELFNFMMKNGKRMEETSVHVSSNMVGPVLAGLLLQIEKFSSRILYKATYDISHSEECHDILRIRSDDRIFMLSPSESGNHDLVMLSIGPDSYIIKSTKCQFTSVYQDSFNLQFKENIFEHLAQVNVNQANLRSNDVVVVTYQQDQGQNCVECTEIIPHNIYSTPLSSIIKASIPAPSNMLRIRLRCVHESESPCTSVMLRPARDYNILENLNGGLLPEEEAVYSIEIAKVGILPYNGKKECAKCLFRYFEVFYSDPMKKELWVNIKHPRNVDCQESCGPLYLSESQFGYNYLPPRPMRFFEDAFR</sequence>
<evidence type="ECO:0000256" key="1">
    <source>
        <dbReference type="SAM" id="SignalP"/>
    </source>
</evidence>
<comment type="caution">
    <text evidence="2">The sequence shown here is derived from an EMBL/GenBank/DDBJ whole genome shotgun (WGS) entry which is preliminary data.</text>
</comment>
<feature type="signal peptide" evidence="1">
    <location>
        <begin position="1"/>
        <end position="28"/>
    </location>
</feature>
<dbReference type="Proteomes" id="UP000053237">
    <property type="component" value="Unassembled WGS sequence"/>
</dbReference>
<name>A0A024FWN4_9STRA</name>
<gene>
    <name evidence="2" type="ORF">BN9_127620</name>
</gene>
<keyword evidence="1" id="KW-0732">Signal</keyword>
<dbReference type="InParanoid" id="A0A024FWN4"/>
<organism evidence="2 3">
    <name type="scientific">Albugo candida</name>
    <dbReference type="NCBI Taxonomy" id="65357"/>
    <lineage>
        <taxon>Eukaryota</taxon>
        <taxon>Sar</taxon>
        <taxon>Stramenopiles</taxon>
        <taxon>Oomycota</taxon>
        <taxon>Peronosporomycetes</taxon>
        <taxon>Albuginales</taxon>
        <taxon>Albuginaceae</taxon>
        <taxon>Albugo</taxon>
    </lineage>
</organism>
<accession>A0A024FWN4</accession>